<gene>
    <name evidence="2" type="ORF">D5400_18720</name>
</gene>
<accession>A0A3S9B882</accession>
<organism evidence="2 3">
    <name type="scientific">Georhizobium profundi</name>
    <dbReference type="NCBI Taxonomy" id="2341112"/>
    <lineage>
        <taxon>Bacteria</taxon>
        <taxon>Pseudomonadati</taxon>
        <taxon>Pseudomonadota</taxon>
        <taxon>Alphaproteobacteria</taxon>
        <taxon>Hyphomicrobiales</taxon>
        <taxon>Rhizobiaceae</taxon>
        <taxon>Georhizobium</taxon>
    </lineage>
</organism>
<name>A0A3S9B882_9HYPH</name>
<evidence type="ECO:0000259" key="1">
    <source>
        <dbReference type="Pfam" id="PF04575"/>
    </source>
</evidence>
<keyword evidence="3" id="KW-1185">Reference proteome</keyword>
<sequence>MAVAATLHKPCPRRTRTLPRGSVRMLSIWVLIVLFVTIPLALATPGEVAGEGGSTASPSPAARYGDLTQAERIQAIRGFIERGDLDTAQLLLANSRFDEGDLGYQAAFLQTIVLERRGELAEAEQLSRTILAERPEFDLVRMHLARILARQGNATGATYHLRLLAESSSDRTSRERFESFIDALDANRPFTVGGFISFAPSTNVNNGSSGTQVMLGGLPFTIDEGGRAQSGIGVRAGLNAGYSHALNEQFTLYTAGSAVFSDYSGKDFDTLVGDLRVGMRYRTASRMLSAEFIADRRWLSTTPSDYGMGGRIFGSQALMPKLIASGELLFIDRTYDDIPSAAAETVRASGRLSYYSSAAFSVFAGAGGEWEEVDGRPHNAFDGAFVEIGTTRQFAYGITASLQAKVGKRDYEADFPGMTEPRKDDYFELRSGFVKRDWQFHGFTPQLAISYYDQSSNVVFYDYDKLGFDITLTKEF</sequence>
<evidence type="ECO:0000313" key="2">
    <source>
        <dbReference type="EMBL" id="AZN73051.1"/>
    </source>
</evidence>
<dbReference type="Pfam" id="PF04575">
    <property type="entry name" value="SlipAM"/>
    <property type="match status" value="1"/>
</dbReference>
<evidence type="ECO:0000313" key="3">
    <source>
        <dbReference type="Proteomes" id="UP000268192"/>
    </source>
</evidence>
<dbReference type="KEGG" id="abaw:D5400_18720"/>
<proteinExistence type="predicted"/>
<dbReference type="Proteomes" id="UP000268192">
    <property type="component" value="Chromosome"/>
</dbReference>
<feature type="domain" description="Surface lipoprotein assembly modifier C-terminal" evidence="1">
    <location>
        <begin position="194"/>
        <end position="476"/>
    </location>
</feature>
<reference evidence="2 3" key="1">
    <citation type="submission" date="2018-09" db="EMBL/GenBank/DDBJ databases">
        <title>Marinorhizobium profundi gen. nov., sp. nov., isolated from a deep-sea sediment sample from the New Britain Trench and proposal of Marinorhizobiaceae fam. nov. in the order Rhizobiales of the class Alphaproteobacteria.</title>
        <authorList>
            <person name="Cao J."/>
        </authorList>
    </citation>
    <scope>NUCLEOTIDE SEQUENCE [LARGE SCALE GENOMIC DNA]</scope>
    <source>
        <strain evidence="2 3">WS11</strain>
    </source>
</reference>
<dbReference type="AlphaFoldDB" id="A0A3S9B882"/>
<protein>
    <submittedName>
        <fullName evidence="2">DUF560 domain-containing protein</fullName>
    </submittedName>
</protein>
<dbReference type="EMBL" id="CP032509">
    <property type="protein sequence ID" value="AZN73051.1"/>
    <property type="molecule type" value="Genomic_DNA"/>
</dbReference>
<dbReference type="InterPro" id="IPR007655">
    <property type="entry name" value="Slam_C"/>
</dbReference>
<dbReference type="OrthoDB" id="7916830at2"/>
<dbReference type="InterPro" id="IPR011990">
    <property type="entry name" value="TPR-like_helical_dom_sf"/>
</dbReference>
<dbReference type="SUPFAM" id="SSF48452">
    <property type="entry name" value="TPR-like"/>
    <property type="match status" value="1"/>
</dbReference>